<accession>A0ABQ6BS92</accession>
<dbReference type="EMBL" id="BSOZ01000014">
    <property type="protein sequence ID" value="GLS04232.1"/>
    <property type="molecule type" value="Genomic_DNA"/>
</dbReference>
<evidence type="ECO:0000313" key="1">
    <source>
        <dbReference type="EMBL" id="GLS04232.1"/>
    </source>
</evidence>
<name>A0ABQ6BS92_9NEIS</name>
<reference evidence="2" key="1">
    <citation type="journal article" date="2019" name="Int. J. Syst. Evol. Microbiol.">
        <title>The Global Catalogue of Microorganisms (GCM) 10K type strain sequencing project: providing services to taxonomists for standard genome sequencing and annotation.</title>
        <authorList>
            <consortium name="The Broad Institute Genomics Platform"/>
            <consortium name="The Broad Institute Genome Sequencing Center for Infectious Disease"/>
            <person name="Wu L."/>
            <person name="Ma J."/>
        </authorList>
    </citation>
    <scope>NUCLEOTIDE SEQUENCE [LARGE SCALE GENOMIC DNA]</scope>
    <source>
        <strain evidence="2">NBRC 104970</strain>
    </source>
</reference>
<dbReference type="Proteomes" id="UP001156836">
    <property type="component" value="Unassembled WGS sequence"/>
</dbReference>
<protein>
    <recommendedName>
        <fullName evidence="3">GspL cytoplasmic actin-ATPase-like domain-containing protein</fullName>
    </recommendedName>
</protein>
<keyword evidence="2" id="KW-1185">Reference proteome</keyword>
<evidence type="ECO:0000313" key="2">
    <source>
        <dbReference type="Proteomes" id="UP001156836"/>
    </source>
</evidence>
<sequence length="440" mass="47351">MTRTLTLLLSDGGLAHVDQPWRRIDPADPHALAQFARVTARAGLPLRLLIDVRDETLIAEPLPRLGRRDRQALLQRRLAQHDPAAAHRHAGLFQGAALYSALPATTPLDAVLDALADAGAVMLGAWSLPRLALSLADVSDAHRLLLWPGPDGALRQALFVAGQLQLCRLDDSHPSSPAAERLADAIAHQAQLALRHLAGHGHRADSLAVQILAPHGSASRIADDVRARAIDELCITALPLPAGHTLASYWARRLEADAPPHHYGTRRQLKRGCWLRRLHLARRLGLGLLLGATVYASHALATAQSLDSDTALHRARGVAVEQWLAAQQPSAEVRAALAEPQLARLRQLDRAHLADRPDPLELTQRLSLAWPLAASAILSRHAWQITADGRSVALELAGTAVAAPTPADVASLTRALDASATVSGDDRSFQLRLTIPRPRP</sequence>
<dbReference type="RefSeq" id="WP_018746650.1">
    <property type="nucleotide sequence ID" value="NZ_BSOZ01000014.1"/>
</dbReference>
<comment type="caution">
    <text evidence="1">The sequence shown here is derived from an EMBL/GenBank/DDBJ whole genome shotgun (WGS) entry which is preliminary data.</text>
</comment>
<evidence type="ECO:0008006" key="3">
    <source>
        <dbReference type="Google" id="ProtNLM"/>
    </source>
</evidence>
<gene>
    <name evidence="1" type="ORF">GCM10007860_13780</name>
</gene>
<organism evidence="1 2">
    <name type="scientific">Chitiniphilus shinanonensis</name>
    <dbReference type="NCBI Taxonomy" id="553088"/>
    <lineage>
        <taxon>Bacteria</taxon>
        <taxon>Pseudomonadati</taxon>
        <taxon>Pseudomonadota</taxon>
        <taxon>Betaproteobacteria</taxon>
        <taxon>Neisseriales</taxon>
        <taxon>Chitinibacteraceae</taxon>
        <taxon>Chitiniphilus</taxon>
    </lineage>
</organism>
<proteinExistence type="predicted"/>